<reference evidence="1" key="2">
    <citation type="journal article" date="2015" name="Data Brief">
        <title>Shoot transcriptome of the giant reed, Arundo donax.</title>
        <authorList>
            <person name="Barrero R.A."/>
            <person name="Guerrero F.D."/>
            <person name="Moolhuijzen P."/>
            <person name="Goolsby J.A."/>
            <person name="Tidwell J."/>
            <person name="Bellgard S.E."/>
            <person name="Bellgard M.I."/>
        </authorList>
    </citation>
    <scope>NUCLEOTIDE SEQUENCE</scope>
    <source>
        <tissue evidence="1">Shoot tissue taken approximately 20 cm above the soil surface</tissue>
    </source>
</reference>
<name>A0A0A9AUE7_ARUDO</name>
<reference evidence="1" key="1">
    <citation type="submission" date="2014-09" db="EMBL/GenBank/DDBJ databases">
        <authorList>
            <person name="Magalhaes I.L.F."/>
            <person name="Oliveira U."/>
            <person name="Santos F.R."/>
            <person name="Vidigal T.H.D.A."/>
            <person name="Brescovit A.D."/>
            <person name="Santos A.J."/>
        </authorList>
    </citation>
    <scope>NUCLEOTIDE SEQUENCE</scope>
    <source>
        <tissue evidence="1">Shoot tissue taken approximately 20 cm above the soil surface</tissue>
    </source>
</reference>
<proteinExistence type="predicted"/>
<evidence type="ECO:0000313" key="1">
    <source>
        <dbReference type="EMBL" id="JAD50702.1"/>
    </source>
</evidence>
<dbReference type="AlphaFoldDB" id="A0A0A9AUE7"/>
<organism evidence="1">
    <name type="scientific">Arundo donax</name>
    <name type="common">Giant reed</name>
    <name type="synonym">Donax arundinaceus</name>
    <dbReference type="NCBI Taxonomy" id="35708"/>
    <lineage>
        <taxon>Eukaryota</taxon>
        <taxon>Viridiplantae</taxon>
        <taxon>Streptophyta</taxon>
        <taxon>Embryophyta</taxon>
        <taxon>Tracheophyta</taxon>
        <taxon>Spermatophyta</taxon>
        <taxon>Magnoliopsida</taxon>
        <taxon>Liliopsida</taxon>
        <taxon>Poales</taxon>
        <taxon>Poaceae</taxon>
        <taxon>PACMAD clade</taxon>
        <taxon>Arundinoideae</taxon>
        <taxon>Arundineae</taxon>
        <taxon>Arundo</taxon>
    </lineage>
</organism>
<accession>A0A0A9AUE7</accession>
<dbReference type="EMBL" id="GBRH01247193">
    <property type="protein sequence ID" value="JAD50702.1"/>
    <property type="molecule type" value="Transcribed_RNA"/>
</dbReference>
<sequence length="52" mass="6006">MGSFLDSRRFSLSVLWTKPPPLLFQHLPQELSPSTSLHPLGKVVPKWIYLFL</sequence>
<protein>
    <submittedName>
        <fullName evidence="1">Uncharacterized protein</fullName>
    </submittedName>
</protein>